<evidence type="ECO:0008006" key="3">
    <source>
        <dbReference type="Google" id="ProtNLM"/>
    </source>
</evidence>
<organism evidence="1 2">
    <name type="scientific">Brassica napus</name>
    <name type="common">Rape</name>
    <dbReference type="NCBI Taxonomy" id="3708"/>
    <lineage>
        <taxon>Eukaryota</taxon>
        <taxon>Viridiplantae</taxon>
        <taxon>Streptophyta</taxon>
        <taxon>Embryophyta</taxon>
        <taxon>Tracheophyta</taxon>
        <taxon>Spermatophyta</taxon>
        <taxon>Magnoliopsida</taxon>
        <taxon>eudicotyledons</taxon>
        <taxon>Gunneridae</taxon>
        <taxon>Pentapetalae</taxon>
        <taxon>rosids</taxon>
        <taxon>malvids</taxon>
        <taxon>Brassicales</taxon>
        <taxon>Brassicaceae</taxon>
        <taxon>Brassiceae</taxon>
        <taxon>Brassica</taxon>
    </lineage>
</organism>
<dbReference type="EMBL" id="JAGKQM010000009">
    <property type="protein sequence ID" value="KAH0909807.1"/>
    <property type="molecule type" value="Genomic_DNA"/>
</dbReference>
<gene>
    <name evidence="1" type="ORF">HID58_033128</name>
</gene>
<evidence type="ECO:0000313" key="1">
    <source>
        <dbReference type="EMBL" id="KAH0909807.1"/>
    </source>
</evidence>
<evidence type="ECO:0000313" key="2">
    <source>
        <dbReference type="Proteomes" id="UP000824890"/>
    </source>
</evidence>
<accession>A0ABQ8BYB7</accession>
<dbReference type="Proteomes" id="UP000824890">
    <property type="component" value="Unassembled WGS sequence"/>
</dbReference>
<reference evidence="1 2" key="1">
    <citation type="submission" date="2021-05" db="EMBL/GenBank/DDBJ databases">
        <title>Genome Assembly of Synthetic Allotetraploid Brassica napus Reveals Homoeologous Exchanges between Subgenomes.</title>
        <authorList>
            <person name="Davis J.T."/>
        </authorList>
    </citation>
    <scope>NUCLEOTIDE SEQUENCE [LARGE SCALE GENOMIC DNA]</scope>
    <source>
        <strain evidence="2">cv. Da-Ae</strain>
        <tissue evidence="1">Seedling</tissue>
    </source>
</reference>
<keyword evidence="2" id="KW-1185">Reference proteome</keyword>
<protein>
    <recommendedName>
        <fullName evidence="3">F-box associated domain-containing protein</fullName>
    </recommendedName>
</protein>
<proteinExistence type="predicted"/>
<comment type="caution">
    <text evidence="1">The sequence shown here is derived from an EMBL/GenBank/DDBJ whole genome shotgun (WGS) entry which is preliminary data.</text>
</comment>
<sequence>MNIFSFTGLLRMGYPTDILSLVSYGDMYIYMARCQPEHRTLSSWIMGLSDGRWQYIEKETSTLVVAMELCYWCNGMFLFWTRHFAITMFIDIIKEHQLLQLVMKHLNWCNGYWLVLSCIKNRFSPVEYQVVCFLWLSMVVLWRRDLKNLQMQIRCLDDWKTLSAYVLVCRVTVSVKIKYFYDFCVEIWSSKDKMDWVMSMHCFLLLDFGHFVLNDEEFFGGSLSLPGVWSWIMFGNGSVII</sequence>
<name>A0ABQ8BYB7_BRANA</name>